<sequence>MIRRRGGGAQYGLGSTGRSTDSSSEDSGVACLLVVRASSSSSITEKGTQFIGDALMLRKLSRAELSGARAVSMVAVVPALSDRTMGIAIASVLTEPLTKPRPSSARNMDAAKGNEENWRSRDSARQSTSAMSWEQRGNEIRTCIDDLRSG</sequence>
<evidence type="ECO:0000313" key="3">
    <source>
        <dbReference type="Proteomes" id="UP001515480"/>
    </source>
</evidence>
<name>A0AB34IFC6_PRYPA</name>
<feature type="region of interest" description="Disordered" evidence="1">
    <location>
        <begin position="98"/>
        <end position="136"/>
    </location>
</feature>
<keyword evidence="3" id="KW-1185">Reference proteome</keyword>
<comment type="caution">
    <text evidence="2">The sequence shown here is derived from an EMBL/GenBank/DDBJ whole genome shotgun (WGS) entry which is preliminary data.</text>
</comment>
<proteinExistence type="predicted"/>
<dbReference type="AlphaFoldDB" id="A0AB34IFC6"/>
<reference evidence="2 3" key="1">
    <citation type="journal article" date="2024" name="Science">
        <title>Giant polyketide synthase enzymes in the biosynthesis of giant marine polyether toxins.</title>
        <authorList>
            <person name="Fallon T.R."/>
            <person name="Shende V.V."/>
            <person name="Wierzbicki I.H."/>
            <person name="Pendleton A.L."/>
            <person name="Watervoot N.F."/>
            <person name="Auber R.P."/>
            <person name="Gonzalez D.J."/>
            <person name="Wisecaver J.H."/>
            <person name="Moore B.S."/>
        </authorList>
    </citation>
    <scope>NUCLEOTIDE SEQUENCE [LARGE SCALE GENOMIC DNA]</scope>
    <source>
        <strain evidence="2 3">12B1</strain>
    </source>
</reference>
<evidence type="ECO:0000313" key="2">
    <source>
        <dbReference type="EMBL" id="KAL1496254.1"/>
    </source>
</evidence>
<dbReference type="EMBL" id="JBGBPQ010000029">
    <property type="protein sequence ID" value="KAL1496254.1"/>
    <property type="molecule type" value="Genomic_DNA"/>
</dbReference>
<organism evidence="2 3">
    <name type="scientific">Prymnesium parvum</name>
    <name type="common">Toxic golden alga</name>
    <dbReference type="NCBI Taxonomy" id="97485"/>
    <lineage>
        <taxon>Eukaryota</taxon>
        <taxon>Haptista</taxon>
        <taxon>Haptophyta</taxon>
        <taxon>Prymnesiophyceae</taxon>
        <taxon>Prymnesiales</taxon>
        <taxon>Prymnesiaceae</taxon>
        <taxon>Prymnesium</taxon>
    </lineage>
</organism>
<evidence type="ECO:0000256" key="1">
    <source>
        <dbReference type="SAM" id="MobiDB-lite"/>
    </source>
</evidence>
<feature type="compositionally biased region" description="Basic and acidic residues" evidence="1">
    <location>
        <begin position="112"/>
        <end position="124"/>
    </location>
</feature>
<gene>
    <name evidence="2" type="ORF">AB1Y20_016217</name>
</gene>
<protein>
    <submittedName>
        <fullName evidence="2">Uncharacterized protein</fullName>
    </submittedName>
</protein>
<accession>A0AB34IFC6</accession>
<feature type="compositionally biased region" description="Polar residues" evidence="1">
    <location>
        <begin position="16"/>
        <end position="25"/>
    </location>
</feature>
<feature type="region of interest" description="Disordered" evidence="1">
    <location>
        <begin position="1"/>
        <end position="25"/>
    </location>
</feature>
<dbReference type="Proteomes" id="UP001515480">
    <property type="component" value="Unassembled WGS sequence"/>
</dbReference>